<keyword evidence="7 11" id="KW-1133">Transmembrane helix</keyword>
<feature type="transmembrane region" description="Helical" evidence="11">
    <location>
        <begin position="96"/>
        <end position="117"/>
    </location>
</feature>
<dbReference type="InterPro" id="IPR014210">
    <property type="entry name" value="Cyt_o_ubiqinol_oxidase_su4"/>
</dbReference>
<keyword evidence="9 11" id="KW-0472">Membrane</keyword>
<dbReference type="EMBL" id="JBHLWN010000016">
    <property type="protein sequence ID" value="MFC0211417.1"/>
    <property type="molecule type" value="Genomic_DNA"/>
</dbReference>
<feature type="region of interest" description="Disordered" evidence="10">
    <location>
        <begin position="1"/>
        <end position="27"/>
    </location>
</feature>
<proteinExistence type="inferred from homology"/>
<comment type="similarity">
    <text evidence="2">Belongs to the cytochrome c oxidase bacterial subunit 4 family.</text>
</comment>
<gene>
    <name evidence="12" type="primary">cyoD</name>
    <name evidence="12" type="ORF">ACFFK0_02960</name>
</gene>
<organism evidence="12 13">
    <name type="scientific">Paenibacillus chartarius</name>
    <dbReference type="NCBI Taxonomy" id="747481"/>
    <lineage>
        <taxon>Bacteria</taxon>
        <taxon>Bacillati</taxon>
        <taxon>Bacillota</taxon>
        <taxon>Bacilli</taxon>
        <taxon>Bacillales</taxon>
        <taxon>Paenibacillaceae</taxon>
        <taxon>Paenibacillus</taxon>
    </lineage>
</organism>
<dbReference type="Pfam" id="PF03626">
    <property type="entry name" value="COX4_pro"/>
    <property type="match status" value="1"/>
</dbReference>
<dbReference type="RefSeq" id="WP_377468399.1">
    <property type="nucleotide sequence ID" value="NZ_JBHLWN010000016.1"/>
</dbReference>
<dbReference type="PANTHER" id="PTHR36835:SF1">
    <property type="entry name" value="CYTOCHROME BO(3) UBIQUINOL OXIDASE SUBUNIT 4"/>
    <property type="match status" value="1"/>
</dbReference>
<evidence type="ECO:0000313" key="12">
    <source>
        <dbReference type="EMBL" id="MFC0211417.1"/>
    </source>
</evidence>
<evidence type="ECO:0000256" key="5">
    <source>
        <dbReference type="ARBA" id="ARBA00022692"/>
    </source>
</evidence>
<evidence type="ECO:0000256" key="6">
    <source>
        <dbReference type="ARBA" id="ARBA00022982"/>
    </source>
</evidence>
<evidence type="ECO:0000313" key="13">
    <source>
        <dbReference type="Proteomes" id="UP001589776"/>
    </source>
</evidence>
<accession>A0ABV6DFK6</accession>
<keyword evidence="4" id="KW-1003">Cell membrane</keyword>
<dbReference type="NCBIfam" id="TIGR02847">
    <property type="entry name" value="CyoD"/>
    <property type="match status" value="1"/>
</dbReference>
<keyword evidence="3" id="KW-0813">Transport</keyword>
<feature type="transmembrane region" description="Helical" evidence="11">
    <location>
        <begin position="36"/>
        <end position="55"/>
    </location>
</feature>
<keyword evidence="13" id="KW-1185">Reference proteome</keyword>
<dbReference type="Proteomes" id="UP001589776">
    <property type="component" value="Unassembled WGS sequence"/>
</dbReference>
<evidence type="ECO:0000256" key="8">
    <source>
        <dbReference type="ARBA" id="ARBA00023002"/>
    </source>
</evidence>
<evidence type="ECO:0000256" key="7">
    <source>
        <dbReference type="ARBA" id="ARBA00022989"/>
    </source>
</evidence>
<keyword evidence="5 11" id="KW-0812">Transmembrane</keyword>
<comment type="subcellular location">
    <subcellularLocation>
        <location evidence="1">Cell membrane</location>
        <topology evidence="1">Multi-pass membrane protein</topology>
    </subcellularLocation>
</comment>
<evidence type="ECO:0000256" key="4">
    <source>
        <dbReference type="ARBA" id="ARBA00022475"/>
    </source>
</evidence>
<feature type="transmembrane region" description="Helical" evidence="11">
    <location>
        <begin position="61"/>
        <end position="84"/>
    </location>
</feature>
<evidence type="ECO:0000256" key="11">
    <source>
        <dbReference type="SAM" id="Phobius"/>
    </source>
</evidence>
<dbReference type="InterPro" id="IPR050968">
    <property type="entry name" value="Cytochrome_c_oxidase_bac_sub4"/>
</dbReference>
<name>A0ABV6DFK6_9BACL</name>
<evidence type="ECO:0000256" key="2">
    <source>
        <dbReference type="ARBA" id="ARBA00008079"/>
    </source>
</evidence>
<evidence type="ECO:0000256" key="10">
    <source>
        <dbReference type="SAM" id="MobiDB-lite"/>
    </source>
</evidence>
<evidence type="ECO:0000256" key="1">
    <source>
        <dbReference type="ARBA" id="ARBA00004651"/>
    </source>
</evidence>
<evidence type="ECO:0000256" key="9">
    <source>
        <dbReference type="ARBA" id="ARBA00023136"/>
    </source>
</evidence>
<dbReference type="PANTHER" id="PTHR36835">
    <property type="entry name" value="CYTOCHROME BO(3) UBIQUINOL OXIDASE SUBUNIT 4"/>
    <property type="match status" value="1"/>
</dbReference>
<sequence>MAQANNGTHGGHGHGAHGHGGHGNGDGQGHGSVKEYVIGFALSIILTIIPLMIVLNGWMKGAAAAAVLLGCAALQFAVQLLFFMHLREEKGPRYNLMTLILGIVVALTVVIGSIWIMSNNPMY</sequence>
<protein>
    <submittedName>
        <fullName evidence="12">Cytochrome o ubiquinol oxidase subunit IV</fullName>
    </submittedName>
</protein>
<dbReference type="InterPro" id="IPR005171">
    <property type="entry name" value="Cyt_c_oxidase_su4_prok"/>
</dbReference>
<keyword evidence="8" id="KW-0560">Oxidoreductase</keyword>
<reference evidence="12 13" key="1">
    <citation type="submission" date="2024-09" db="EMBL/GenBank/DDBJ databases">
        <authorList>
            <person name="Sun Q."/>
            <person name="Mori K."/>
        </authorList>
    </citation>
    <scope>NUCLEOTIDE SEQUENCE [LARGE SCALE GENOMIC DNA]</scope>
    <source>
        <strain evidence="12 13">CCM 7759</strain>
    </source>
</reference>
<keyword evidence="6" id="KW-0249">Electron transport</keyword>
<evidence type="ECO:0000256" key="3">
    <source>
        <dbReference type="ARBA" id="ARBA00022448"/>
    </source>
</evidence>
<comment type="caution">
    <text evidence="12">The sequence shown here is derived from an EMBL/GenBank/DDBJ whole genome shotgun (WGS) entry which is preliminary data.</text>
</comment>
<feature type="compositionally biased region" description="Basic residues" evidence="10">
    <location>
        <begin position="11"/>
        <end position="20"/>
    </location>
</feature>